<dbReference type="RefSeq" id="WP_114546610.1">
    <property type="nucleotide sequence ID" value="NZ_PPTT01000016.1"/>
</dbReference>
<dbReference type="InterPro" id="IPR001845">
    <property type="entry name" value="HTH_ArsR_DNA-bd_dom"/>
</dbReference>
<dbReference type="InterPro" id="IPR011991">
    <property type="entry name" value="ArsR-like_HTH"/>
</dbReference>
<protein>
    <submittedName>
        <fullName evidence="3">Transcriptional regulator</fullName>
    </submittedName>
</protein>
<dbReference type="EMBL" id="PPTT01000016">
    <property type="protein sequence ID" value="RDB68387.1"/>
    <property type="molecule type" value="Genomic_DNA"/>
</dbReference>
<dbReference type="CDD" id="cd00090">
    <property type="entry name" value="HTH_ARSR"/>
    <property type="match status" value="1"/>
</dbReference>
<reference evidence="5" key="2">
    <citation type="submission" date="2018-05" db="EMBL/GenBank/DDBJ databases">
        <title>Genome Sequencing of selected type strains of the family Eggerthellaceae.</title>
        <authorList>
            <person name="Danylec N."/>
            <person name="Stoll D.A."/>
            <person name="Doetsch A."/>
            <person name="Huch M."/>
        </authorList>
    </citation>
    <scope>NUCLEOTIDE SEQUENCE [LARGE SCALE GENOMIC DNA]</scope>
    <source>
        <strain evidence="5">DSM 16107</strain>
    </source>
</reference>
<dbReference type="Gene3D" id="6.10.140.2180">
    <property type="match status" value="1"/>
</dbReference>
<dbReference type="Proteomes" id="UP000270112">
    <property type="component" value="Unassembled WGS sequence"/>
</dbReference>
<name>A0A3N0IWE0_9ACTN</name>
<dbReference type="Gene3D" id="1.10.10.10">
    <property type="entry name" value="Winged helix-like DNA-binding domain superfamily/Winged helix DNA-binding domain"/>
    <property type="match status" value="1"/>
</dbReference>
<accession>A0A3N0IWE0</accession>
<dbReference type="AlphaFoldDB" id="A0A3N0IWE0"/>
<dbReference type="InterPro" id="IPR036390">
    <property type="entry name" value="WH_DNA-bd_sf"/>
</dbReference>
<evidence type="ECO:0000313" key="2">
    <source>
        <dbReference type="EMBL" id="RDB68387.1"/>
    </source>
</evidence>
<reference evidence="2 4" key="1">
    <citation type="journal article" date="2018" name="Elife">
        <title>Discovery and characterization of a prevalent human gut bacterial enzyme sufficient for the inactivation of a family of plant toxins.</title>
        <authorList>
            <person name="Koppel N."/>
            <person name="Bisanz J.E."/>
            <person name="Pandelia M.E."/>
            <person name="Turnbaugh P.J."/>
            <person name="Balskus E.P."/>
        </authorList>
    </citation>
    <scope>NUCLEOTIDE SEQUENCE [LARGE SCALE GENOMIC DNA]</scope>
    <source>
        <strain evidence="2 4">DSM 16107</strain>
    </source>
</reference>
<dbReference type="InterPro" id="IPR036388">
    <property type="entry name" value="WH-like_DNA-bd_sf"/>
</dbReference>
<dbReference type="SUPFAM" id="SSF46785">
    <property type="entry name" value="Winged helix' DNA-binding domain"/>
    <property type="match status" value="1"/>
</dbReference>
<dbReference type="SMART" id="SM00418">
    <property type="entry name" value="HTH_ARSR"/>
    <property type="match status" value="1"/>
</dbReference>
<feature type="domain" description="HTH arsR-type" evidence="1">
    <location>
        <begin position="2"/>
        <end position="93"/>
    </location>
</feature>
<evidence type="ECO:0000313" key="5">
    <source>
        <dbReference type="Proteomes" id="UP000270112"/>
    </source>
</evidence>
<organism evidence="3 5">
    <name type="scientific">Eggerthella sinensis</name>
    <dbReference type="NCBI Taxonomy" id="242230"/>
    <lineage>
        <taxon>Bacteria</taxon>
        <taxon>Bacillati</taxon>
        <taxon>Actinomycetota</taxon>
        <taxon>Coriobacteriia</taxon>
        <taxon>Eggerthellales</taxon>
        <taxon>Eggerthellaceae</taxon>
        <taxon>Eggerthella</taxon>
    </lineage>
</organism>
<evidence type="ECO:0000259" key="1">
    <source>
        <dbReference type="SMART" id="SM00418"/>
    </source>
</evidence>
<proteinExistence type="predicted"/>
<dbReference type="GO" id="GO:0003700">
    <property type="term" value="F:DNA-binding transcription factor activity"/>
    <property type="evidence" value="ECO:0007669"/>
    <property type="project" value="InterPro"/>
</dbReference>
<sequence length="170" mass="18862">MDTDKLLLNPARLRIMQYLRLHGRVRTSDLVAYLDDVPRATVYHHVKLLEEHGMIAVVEERPVRGVVEKVYALAHAGGVDEGDVTVALSTAFHAGLMRQMNDYLAREDHDCARDLVFFSTAVLNLDDAEYRALLDELAGVLRPYLDRAPAAGRAQRSLSLISSPPEGGRA</sequence>
<gene>
    <name evidence="2" type="ORF">C1876_10150</name>
    <name evidence="3" type="ORF">DMP09_10675</name>
</gene>
<reference evidence="3" key="3">
    <citation type="journal article" date="2019" name="Microbiol. Resour. Announc.">
        <title>Draft Genome Sequences of Type Strains of Gordonibacter faecihominis, Paraeggerthella hongkongensis, Parvibacter caecicola,Slackia equolifaciens, Slackia faecicanis, and Slackia isoflavoniconvertens.</title>
        <authorList>
            <person name="Danylec N."/>
            <person name="Stoll D.A."/>
            <person name="Dotsch A."/>
            <person name="Huch M."/>
        </authorList>
    </citation>
    <scope>NUCLEOTIDE SEQUENCE</scope>
    <source>
        <strain evidence="3">DSM 16107</strain>
    </source>
</reference>
<comment type="caution">
    <text evidence="3">The sequence shown here is derived from an EMBL/GenBank/DDBJ whole genome shotgun (WGS) entry which is preliminary data.</text>
</comment>
<dbReference type="Proteomes" id="UP000253817">
    <property type="component" value="Unassembled WGS sequence"/>
</dbReference>
<dbReference type="Pfam" id="PF12840">
    <property type="entry name" value="HTH_20"/>
    <property type="match status" value="1"/>
</dbReference>
<dbReference type="EMBL" id="QICC01000044">
    <property type="protein sequence ID" value="RNM41227.1"/>
    <property type="molecule type" value="Genomic_DNA"/>
</dbReference>
<evidence type="ECO:0000313" key="4">
    <source>
        <dbReference type="Proteomes" id="UP000253817"/>
    </source>
</evidence>
<keyword evidence="4" id="KW-1185">Reference proteome</keyword>
<evidence type="ECO:0000313" key="3">
    <source>
        <dbReference type="EMBL" id="RNM41227.1"/>
    </source>
</evidence>
<dbReference type="OrthoDB" id="5949858at2"/>